<dbReference type="PANTHER" id="PTHR24128:SF24">
    <property type="entry name" value="ANKYRIN REPEAT PROTEIN"/>
    <property type="match status" value="1"/>
</dbReference>
<dbReference type="OMA" id="SHIQPEM"/>
<dbReference type="PANTHER" id="PTHR24128">
    <property type="entry name" value="HOMEOBOX PROTEIN WARIAI"/>
    <property type="match status" value="1"/>
</dbReference>
<feature type="transmembrane region" description="Helical" evidence="2">
    <location>
        <begin position="356"/>
        <end position="375"/>
    </location>
</feature>
<organism evidence="4">
    <name type="scientific">Eucalyptus grandis</name>
    <name type="common">Flooded gum</name>
    <dbReference type="NCBI Taxonomy" id="71139"/>
    <lineage>
        <taxon>Eukaryota</taxon>
        <taxon>Viridiplantae</taxon>
        <taxon>Streptophyta</taxon>
        <taxon>Embryophyta</taxon>
        <taxon>Tracheophyta</taxon>
        <taxon>Spermatophyta</taxon>
        <taxon>Magnoliopsida</taxon>
        <taxon>eudicotyledons</taxon>
        <taxon>Gunneridae</taxon>
        <taxon>Pentapetalae</taxon>
        <taxon>rosids</taxon>
        <taxon>malvids</taxon>
        <taxon>Myrtales</taxon>
        <taxon>Myrtaceae</taxon>
        <taxon>Myrtoideae</taxon>
        <taxon>Eucalypteae</taxon>
        <taxon>Eucalyptus</taxon>
    </lineage>
</organism>
<feature type="transmembrane region" description="Helical" evidence="2">
    <location>
        <begin position="264"/>
        <end position="281"/>
    </location>
</feature>
<gene>
    <name evidence="4" type="ORF">EUGRSUZ_L00132</name>
</gene>
<feature type="repeat" description="ANK" evidence="1">
    <location>
        <begin position="173"/>
        <end position="193"/>
    </location>
</feature>
<dbReference type="InterPro" id="IPR036770">
    <property type="entry name" value="Ankyrin_rpt-contain_sf"/>
</dbReference>
<evidence type="ECO:0000256" key="2">
    <source>
        <dbReference type="SAM" id="Phobius"/>
    </source>
</evidence>
<name>A0A058ZY76_EUCGR</name>
<dbReference type="SUPFAM" id="SSF48403">
    <property type="entry name" value="Ankyrin repeat"/>
    <property type="match status" value="1"/>
</dbReference>
<dbReference type="Gene3D" id="1.25.40.20">
    <property type="entry name" value="Ankyrin repeat-containing domain"/>
    <property type="match status" value="1"/>
</dbReference>
<keyword evidence="2" id="KW-0472">Membrane</keyword>
<dbReference type="EMBL" id="KK198766">
    <property type="protein sequence ID" value="KCW45960.1"/>
    <property type="molecule type" value="Genomic_DNA"/>
</dbReference>
<feature type="transmembrane region" description="Helical" evidence="2">
    <location>
        <begin position="329"/>
        <end position="350"/>
    </location>
</feature>
<protein>
    <recommendedName>
        <fullName evidence="3">PGG domain-containing protein</fullName>
    </recommendedName>
</protein>
<feature type="transmembrane region" description="Helical" evidence="2">
    <location>
        <begin position="301"/>
        <end position="322"/>
    </location>
</feature>
<keyword evidence="1" id="KW-0040">ANK repeat</keyword>
<dbReference type="AlphaFoldDB" id="A0A058ZY76"/>
<dbReference type="Gramene" id="KCW45960">
    <property type="protein sequence ID" value="KCW45960"/>
    <property type="gene ID" value="EUGRSUZ_L00132"/>
</dbReference>
<evidence type="ECO:0000313" key="4">
    <source>
        <dbReference type="EMBL" id="KCW45960.1"/>
    </source>
</evidence>
<evidence type="ECO:0000259" key="3">
    <source>
        <dbReference type="Pfam" id="PF13962"/>
    </source>
</evidence>
<dbReference type="SMART" id="SM00248">
    <property type="entry name" value="ANK"/>
    <property type="match status" value="4"/>
</dbReference>
<feature type="domain" description="PGG" evidence="3">
    <location>
        <begin position="261"/>
        <end position="324"/>
    </location>
</feature>
<dbReference type="InParanoid" id="A0A058ZY76"/>
<dbReference type="Pfam" id="PF13962">
    <property type="entry name" value="PGG"/>
    <property type="match status" value="1"/>
</dbReference>
<keyword evidence="2" id="KW-1133">Transmembrane helix</keyword>
<dbReference type="PROSITE" id="PS50297">
    <property type="entry name" value="ANK_REP_REGION"/>
    <property type="match status" value="1"/>
</dbReference>
<dbReference type="InterPro" id="IPR026961">
    <property type="entry name" value="PGG_dom"/>
</dbReference>
<dbReference type="FunCoup" id="A0A058ZY76">
    <property type="interactions" value="28"/>
</dbReference>
<accession>A0A058ZY76</accession>
<keyword evidence="2" id="KW-0812">Transmembrane</keyword>
<evidence type="ECO:0000256" key="1">
    <source>
        <dbReference type="PROSITE-ProRule" id="PRU00023"/>
    </source>
</evidence>
<dbReference type="PROSITE" id="PS50088">
    <property type="entry name" value="ANK_REPEAT"/>
    <property type="match status" value="1"/>
</dbReference>
<reference evidence="4" key="1">
    <citation type="submission" date="2013-07" db="EMBL/GenBank/DDBJ databases">
        <title>The genome of Eucalyptus grandis.</title>
        <authorList>
            <person name="Schmutz J."/>
            <person name="Hayes R."/>
            <person name="Myburg A."/>
            <person name="Tuskan G."/>
            <person name="Grattapaglia D."/>
            <person name="Rokhsar D.S."/>
        </authorList>
    </citation>
    <scope>NUCLEOTIDE SEQUENCE</scope>
    <source>
        <tissue evidence="4">Leaf extractions</tissue>
    </source>
</reference>
<dbReference type="InterPro" id="IPR002110">
    <property type="entry name" value="Ankyrin_rpt"/>
</dbReference>
<dbReference type="STRING" id="71139.A0A058ZY76"/>
<dbReference type="Pfam" id="PF12796">
    <property type="entry name" value="Ank_2"/>
    <property type="match status" value="1"/>
</dbReference>
<proteinExistence type="predicted"/>
<sequence length="407" mass="46269">MARGLPQKKEKDARESWLKQAIANDDVDELHNLIVEERELLDRVSKHPFPNTPLHIAAAAGKTNVAMEMAILKPSFARKLNPKGYSPMHLALQHEHYHTVRTLMTLDPKLIRVQGRCGITPLHFVAGEKRDKEEDNVELLELLAEFLSACKSSIEDLTSQFYLTEILNWKDKNGNTVLHIAVSEDHPQIIKLLRGSIKLNAKNYQDKMALEIYQPNRSGNQDLAKELRSRDPNHSLSQFLRRKLTYHENFVFKYGLRDESIRDIILLVATLITTATYQAAFSPPGGYWGDNSSNSRAKSTVFMALNSSVFVLSIVTICWTAAPLLPHSNLVYSLTLYVGVVYFATLFTELPKSDEFAGYAITALLFVVMLLSWAFPTKKWRNYDRLVRGIDSPGRQIGNFLELKNRK</sequence>
<dbReference type="Pfam" id="PF00023">
    <property type="entry name" value="Ank"/>
    <property type="match status" value="1"/>
</dbReference>